<accession>A0ABQ8RZG1</accession>
<keyword evidence="2" id="KW-1185">Reference proteome</keyword>
<evidence type="ECO:0000313" key="1">
    <source>
        <dbReference type="EMBL" id="KAJ4426891.1"/>
    </source>
</evidence>
<proteinExistence type="predicted"/>
<name>A0ABQ8RZG1_PERAM</name>
<evidence type="ECO:0000313" key="2">
    <source>
        <dbReference type="Proteomes" id="UP001148838"/>
    </source>
</evidence>
<organism evidence="1 2">
    <name type="scientific">Periplaneta americana</name>
    <name type="common">American cockroach</name>
    <name type="synonym">Blatta americana</name>
    <dbReference type="NCBI Taxonomy" id="6978"/>
    <lineage>
        <taxon>Eukaryota</taxon>
        <taxon>Metazoa</taxon>
        <taxon>Ecdysozoa</taxon>
        <taxon>Arthropoda</taxon>
        <taxon>Hexapoda</taxon>
        <taxon>Insecta</taxon>
        <taxon>Pterygota</taxon>
        <taxon>Neoptera</taxon>
        <taxon>Polyneoptera</taxon>
        <taxon>Dictyoptera</taxon>
        <taxon>Blattodea</taxon>
        <taxon>Blattoidea</taxon>
        <taxon>Blattidae</taxon>
        <taxon>Blattinae</taxon>
        <taxon>Periplaneta</taxon>
    </lineage>
</organism>
<gene>
    <name evidence="1" type="ORF">ANN_26690</name>
</gene>
<dbReference type="EMBL" id="JAJSOF020000039">
    <property type="protein sequence ID" value="KAJ4426891.1"/>
    <property type="molecule type" value="Genomic_DNA"/>
</dbReference>
<reference evidence="1 2" key="1">
    <citation type="journal article" date="2022" name="Allergy">
        <title>Genome assembly and annotation of Periplaneta americana reveal a comprehensive cockroach allergen profile.</title>
        <authorList>
            <person name="Wang L."/>
            <person name="Xiong Q."/>
            <person name="Saelim N."/>
            <person name="Wang L."/>
            <person name="Nong W."/>
            <person name="Wan A.T."/>
            <person name="Shi M."/>
            <person name="Liu X."/>
            <person name="Cao Q."/>
            <person name="Hui J.H.L."/>
            <person name="Sookrung N."/>
            <person name="Leung T.F."/>
            <person name="Tungtrongchitr A."/>
            <person name="Tsui S.K.W."/>
        </authorList>
    </citation>
    <scope>NUCLEOTIDE SEQUENCE [LARGE SCALE GENOMIC DNA]</scope>
    <source>
        <strain evidence="1">PWHHKU_190912</strain>
    </source>
</reference>
<sequence length="147" mass="16811">MKPTMKRLNIYTGDVVLPLKMVEHSSETSTSWFEVSYQRRCNKSAFDAGTDSNCQVINFCVSVRTAETVKRVKRRGTPNQSGSCSSSNLLFNFALEYAIREVQDNRQGLKLDVLNELLVYADEMNMLGEIPQTLGKTREFYLQQVKR</sequence>
<comment type="caution">
    <text evidence="1">The sequence shown here is derived from an EMBL/GenBank/DDBJ whole genome shotgun (WGS) entry which is preliminary data.</text>
</comment>
<protein>
    <submittedName>
        <fullName evidence="1">Uncharacterized protein</fullName>
    </submittedName>
</protein>
<dbReference type="Proteomes" id="UP001148838">
    <property type="component" value="Unassembled WGS sequence"/>
</dbReference>